<dbReference type="SUPFAM" id="SSF46785">
    <property type="entry name" value="Winged helix' DNA-binding domain"/>
    <property type="match status" value="1"/>
</dbReference>
<dbReference type="PANTHER" id="PTHR44846:SF1">
    <property type="entry name" value="MANNOSYL-D-GLYCERATE TRANSPORT_METABOLISM SYSTEM REPRESSOR MNGR-RELATED"/>
    <property type="match status" value="1"/>
</dbReference>
<dbReference type="InterPro" id="IPR036390">
    <property type="entry name" value="WH_DNA-bd_sf"/>
</dbReference>
<accession>A0A7K3M108</accession>
<keyword evidence="1" id="KW-0805">Transcription regulation</keyword>
<evidence type="ECO:0000259" key="4">
    <source>
        <dbReference type="PROSITE" id="PS50949"/>
    </source>
</evidence>
<evidence type="ECO:0000313" key="5">
    <source>
        <dbReference type="EMBL" id="NDL56985.1"/>
    </source>
</evidence>
<dbReference type="InterPro" id="IPR000524">
    <property type="entry name" value="Tscrpt_reg_HTH_GntR"/>
</dbReference>
<protein>
    <submittedName>
        <fullName evidence="5">GntR family transcriptional regulator</fullName>
    </submittedName>
</protein>
<dbReference type="AlphaFoldDB" id="A0A7K3M108"/>
<dbReference type="InterPro" id="IPR050679">
    <property type="entry name" value="Bact_HTH_transcr_reg"/>
</dbReference>
<evidence type="ECO:0000313" key="6">
    <source>
        <dbReference type="Proteomes" id="UP000460435"/>
    </source>
</evidence>
<dbReference type="PROSITE" id="PS50949">
    <property type="entry name" value="HTH_GNTR"/>
    <property type="match status" value="1"/>
</dbReference>
<dbReference type="GO" id="GO:0003677">
    <property type="term" value="F:DNA binding"/>
    <property type="evidence" value="ECO:0007669"/>
    <property type="project" value="UniProtKB-KW"/>
</dbReference>
<dbReference type="Gene3D" id="1.10.10.10">
    <property type="entry name" value="Winged helix-like DNA-binding domain superfamily/Winged helix DNA-binding domain"/>
    <property type="match status" value="1"/>
</dbReference>
<dbReference type="InterPro" id="IPR036388">
    <property type="entry name" value="WH-like_DNA-bd_sf"/>
</dbReference>
<proteinExistence type="predicted"/>
<dbReference type="Pfam" id="PF00392">
    <property type="entry name" value="GntR"/>
    <property type="match status" value="1"/>
</dbReference>
<dbReference type="CDD" id="cd07377">
    <property type="entry name" value="WHTH_GntR"/>
    <property type="match status" value="1"/>
</dbReference>
<reference evidence="5 6" key="1">
    <citation type="submission" date="2019-11" db="EMBL/GenBank/DDBJ databases">
        <authorList>
            <person name="Li X.-J."/>
            <person name="Feng X.-M."/>
        </authorList>
    </citation>
    <scope>NUCLEOTIDE SEQUENCE [LARGE SCALE GENOMIC DNA]</scope>
    <source>
        <strain evidence="5 6">XMNu-373</strain>
    </source>
</reference>
<comment type="caution">
    <text evidence="5">The sequence shown here is derived from an EMBL/GenBank/DDBJ whole genome shotgun (WGS) entry which is preliminary data.</text>
</comment>
<dbReference type="GO" id="GO:0003700">
    <property type="term" value="F:DNA-binding transcription factor activity"/>
    <property type="evidence" value="ECO:0007669"/>
    <property type="project" value="InterPro"/>
</dbReference>
<dbReference type="PRINTS" id="PR00035">
    <property type="entry name" value="HTHGNTR"/>
</dbReference>
<dbReference type="RefSeq" id="WP_162449675.1">
    <property type="nucleotide sequence ID" value="NZ_WLZY01000002.1"/>
</dbReference>
<evidence type="ECO:0000256" key="1">
    <source>
        <dbReference type="ARBA" id="ARBA00023015"/>
    </source>
</evidence>
<dbReference type="GO" id="GO:0045892">
    <property type="term" value="P:negative regulation of DNA-templated transcription"/>
    <property type="evidence" value="ECO:0007669"/>
    <property type="project" value="TreeGrafter"/>
</dbReference>
<gene>
    <name evidence="5" type="ORF">F7O44_07870</name>
</gene>
<dbReference type="SMART" id="SM00345">
    <property type="entry name" value="HTH_GNTR"/>
    <property type="match status" value="1"/>
</dbReference>
<evidence type="ECO:0000256" key="3">
    <source>
        <dbReference type="ARBA" id="ARBA00023163"/>
    </source>
</evidence>
<keyword evidence="6" id="KW-1185">Reference proteome</keyword>
<sequence>MNEGLHPLEPDADTPGYLFVRLAGDVEKQIALGELSPGARLPGEVALAEQYAVSVSTVRRAMDVLVERGLIDVVPAKGRFVRHRADQAGPAG</sequence>
<feature type="domain" description="HTH gntR-type" evidence="4">
    <location>
        <begin position="16"/>
        <end position="84"/>
    </location>
</feature>
<keyword evidence="3" id="KW-0804">Transcription</keyword>
<dbReference type="Proteomes" id="UP000460435">
    <property type="component" value="Unassembled WGS sequence"/>
</dbReference>
<dbReference type="PANTHER" id="PTHR44846">
    <property type="entry name" value="MANNOSYL-D-GLYCERATE TRANSPORT/METABOLISM SYSTEM REPRESSOR MNGR-RELATED"/>
    <property type="match status" value="1"/>
</dbReference>
<dbReference type="EMBL" id="WLZY01000002">
    <property type="protein sequence ID" value="NDL56985.1"/>
    <property type="molecule type" value="Genomic_DNA"/>
</dbReference>
<keyword evidence="2" id="KW-0238">DNA-binding</keyword>
<name>A0A7K3M108_9ACTN</name>
<evidence type="ECO:0000256" key="2">
    <source>
        <dbReference type="ARBA" id="ARBA00023125"/>
    </source>
</evidence>
<organism evidence="5 6">
    <name type="scientific">Phytoactinopolyspora mesophila</name>
    <dbReference type="NCBI Taxonomy" id="2650750"/>
    <lineage>
        <taxon>Bacteria</taxon>
        <taxon>Bacillati</taxon>
        <taxon>Actinomycetota</taxon>
        <taxon>Actinomycetes</taxon>
        <taxon>Jiangellales</taxon>
        <taxon>Jiangellaceae</taxon>
        <taxon>Phytoactinopolyspora</taxon>
    </lineage>
</organism>